<evidence type="ECO:0000256" key="1">
    <source>
        <dbReference type="ARBA" id="ARBA00004141"/>
    </source>
</evidence>
<comment type="similarity">
    <text evidence="2 6">Belongs to the 4-toluene sulfonate uptake permease (TSUP) (TC 2.A.102) family.</text>
</comment>
<feature type="transmembrane region" description="Helical" evidence="6">
    <location>
        <begin position="7"/>
        <end position="40"/>
    </location>
</feature>
<comment type="caution">
    <text evidence="7">The sequence shown here is derived from an EMBL/GenBank/DDBJ whole genome shotgun (WGS) entry which is preliminary data.</text>
</comment>
<evidence type="ECO:0000313" key="8">
    <source>
        <dbReference type="Proteomes" id="UP001185012"/>
    </source>
</evidence>
<protein>
    <recommendedName>
        <fullName evidence="6">Probable membrane transporter protein</fullName>
    </recommendedName>
</protein>
<dbReference type="InterPro" id="IPR002781">
    <property type="entry name" value="TM_pro_TauE-like"/>
</dbReference>
<keyword evidence="6" id="KW-1003">Cell membrane</keyword>
<dbReference type="PANTHER" id="PTHR43701:SF2">
    <property type="entry name" value="MEMBRANE TRANSPORTER PROTEIN YJNA-RELATED"/>
    <property type="match status" value="1"/>
</dbReference>
<dbReference type="Pfam" id="PF01925">
    <property type="entry name" value="TauE"/>
    <property type="match status" value="1"/>
</dbReference>
<keyword evidence="3 6" id="KW-0812">Transmembrane</keyword>
<feature type="transmembrane region" description="Helical" evidence="6">
    <location>
        <begin position="46"/>
        <end position="70"/>
    </location>
</feature>
<name>A0ABU1IMU8_9BACL</name>
<gene>
    <name evidence="7" type="ORF">JOE21_002121</name>
</gene>
<dbReference type="Proteomes" id="UP001185012">
    <property type="component" value="Unassembled WGS sequence"/>
</dbReference>
<keyword evidence="4 6" id="KW-1133">Transmembrane helix</keyword>
<dbReference type="EMBL" id="JAVDQG010000004">
    <property type="protein sequence ID" value="MDR6226115.1"/>
    <property type="molecule type" value="Genomic_DNA"/>
</dbReference>
<dbReference type="InterPro" id="IPR051598">
    <property type="entry name" value="TSUP/Inactive_protease-like"/>
</dbReference>
<evidence type="ECO:0000256" key="2">
    <source>
        <dbReference type="ARBA" id="ARBA00009142"/>
    </source>
</evidence>
<sequence length="272" mass="29140">MLEWIILILIGLVAGTVGSLVGLGGGIITVPALLLVASLFPGYSHITPPVAVGTSLVLVIITALASTISYTKKKRIDYSSAWSFFLASGPGAIVGAYLISYFQPRPFYIAFGLVMILVATVMQFREHLKPKSVKWDVKREFTDPKGNSYRYGYHRPTAWIGSFVIGALSGLFGIGGGSLLVPMMVLLFQFPAHVATATSMFVIFLSSILGSATHLIQGNIDWMAVLLIAPGAWFGGQLGAWISERMSSHALLIGLRIAILVVAVRMILEGVG</sequence>
<evidence type="ECO:0000256" key="4">
    <source>
        <dbReference type="ARBA" id="ARBA00022989"/>
    </source>
</evidence>
<keyword evidence="8" id="KW-1185">Reference proteome</keyword>
<evidence type="ECO:0000256" key="3">
    <source>
        <dbReference type="ARBA" id="ARBA00022692"/>
    </source>
</evidence>
<accession>A0ABU1IMU8</accession>
<comment type="subcellular location">
    <subcellularLocation>
        <location evidence="6">Cell membrane</location>
        <topology evidence="6">Multi-pass membrane protein</topology>
    </subcellularLocation>
    <subcellularLocation>
        <location evidence="1">Membrane</location>
        <topology evidence="1">Multi-pass membrane protein</topology>
    </subcellularLocation>
</comment>
<proteinExistence type="inferred from homology"/>
<evidence type="ECO:0000313" key="7">
    <source>
        <dbReference type="EMBL" id="MDR6226115.1"/>
    </source>
</evidence>
<reference evidence="7 8" key="1">
    <citation type="submission" date="2023-07" db="EMBL/GenBank/DDBJ databases">
        <title>Genomic Encyclopedia of Type Strains, Phase IV (KMG-IV): sequencing the most valuable type-strain genomes for metagenomic binning, comparative biology and taxonomic classification.</title>
        <authorList>
            <person name="Goeker M."/>
        </authorList>
    </citation>
    <scope>NUCLEOTIDE SEQUENCE [LARGE SCALE GENOMIC DNA]</scope>
    <source>
        <strain evidence="7 8">DSM 45903</strain>
    </source>
</reference>
<feature type="transmembrane region" description="Helical" evidence="6">
    <location>
        <begin position="82"/>
        <end position="101"/>
    </location>
</feature>
<evidence type="ECO:0000256" key="5">
    <source>
        <dbReference type="ARBA" id="ARBA00023136"/>
    </source>
</evidence>
<dbReference type="PANTHER" id="PTHR43701">
    <property type="entry name" value="MEMBRANE TRANSPORTER PROTEIN MJ0441-RELATED"/>
    <property type="match status" value="1"/>
</dbReference>
<feature type="transmembrane region" description="Helical" evidence="6">
    <location>
        <begin position="222"/>
        <end position="242"/>
    </location>
</feature>
<keyword evidence="5 6" id="KW-0472">Membrane</keyword>
<feature type="transmembrane region" description="Helical" evidence="6">
    <location>
        <begin position="107"/>
        <end position="124"/>
    </location>
</feature>
<feature type="transmembrane region" description="Helical" evidence="6">
    <location>
        <begin position="158"/>
        <end position="184"/>
    </location>
</feature>
<feature type="transmembrane region" description="Helical" evidence="6">
    <location>
        <begin position="190"/>
        <end position="210"/>
    </location>
</feature>
<evidence type="ECO:0000256" key="6">
    <source>
        <dbReference type="RuleBase" id="RU363041"/>
    </source>
</evidence>
<feature type="transmembrane region" description="Helical" evidence="6">
    <location>
        <begin position="248"/>
        <end position="268"/>
    </location>
</feature>
<organism evidence="7 8">
    <name type="scientific">Desmospora profundinema</name>
    <dbReference type="NCBI Taxonomy" id="1571184"/>
    <lineage>
        <taxon>Bacteria</taxon>
        <taxon>Bacillati</taxon>
        <taxon>Bacillota</taxon>
        <taxon>Bacilli</taxon>
        <taxon>Bacillales</taxon>
        <taxon>Thermoactinomycetaceae</taxon>
        <taxon>Desmospora</taxon>
    </lineage>
</organism>